<dbReference type="RefSeq" id="WP_339375391.1">
    <property type="nucleotide sequence ID" value="NZ_CAWNJE010000035.1"/>
</dbReference>
<keyword evidence="1" id="KW-0732">Signal</keyword>
<feature type="signal peptide" evidence="1">
    <location>
        <begin position="1"/>
        <end position="24"/>
    </location>
</feature>
<dbReference type="AlphaFoldDB" id="A0A2A5T752"/>
<evidence type="ECO:0000313" key="2">
    <source>
        <dbReference type="EMBL" id="PCS24039.1"/>
    </source>
</evidence>
<evidence type="ECO:0000313" key="3">
    <source>
        <dbReference type="Proteomes" id="UP000219020"/>
    </source>
</evidence>
<dbReference type="Proteomes" id="UP000219020">
    <property type="component" value="Unassembled WGS sequence"/>
</dbReference>
<sequence length="167" mass="18742">MQFNKYKFSAVASIVACVSAFSNAAFYDVERLDNTSVSESSIATAISPNGSRITIEVLRGSVGLNYSEELPRMTDFKHYQNSFKNLKNYCLTYLSYTTCGSWAEEQWYGLKNTGEICDSEDPEQVCAGGLKKEVDAWHNGYTSNSIAWLDGNRVKLGKLTHLELYTR</sequence>
<comment type="caution">
    <text evidence="2">The sequence shown here is derived from an EMBL/GenBank/DDBJ whole genome shotgun (WGS) entry which is preliminary data.</text>
</comment>
<organism evidence="2 3">
    <name type="scientific">Candidatus Enterovibrio escicola</name>
    <dbReference type="NCBI Taxonomy" id="1927127"/>
    <lineage>
        <taxon>Bacteria</taxon>
        <taxon>Pseudomonadati</taxon>
        <taxon>Pseudomonadota</taxon>
        <taxon>Gammaproteobacteria</taxon>
        <taxon>Vibrionales</taxon>
        <taxon>Vibrionaceae</taxon>
        <taxon>Enterovibrio</taxon>
    </lineage>
</organism>
<dbReference type="EMBL" id="NBYY01000006">
    <property type="protein sequence ID" value="PCS24039.1"/>
    <property type="molecule type" value="Genomic_DNA"/>
</dbReference>
<feature type="chain" id="PRO_5012743482" evidence="1">
    <location>
        <begin position="25"/>
        <end position="167"/>
    </location>
</feature>
<accession>A0A2A5T752</accession>
<evidence type="ECO:0000256" key="1">
    <source>
        <dbReference type="SAM" id="SignalP"/>
    </source>
</evidence>
<name>A0A2A5T752_9GAMM</name>
<reference evidence="3" key="1">
    <citation type="submission" date="2017-04" db="EMBL/GenBank/DDBJ databases">
        <title>Genome evolution of the luminous symbionts of deep sea anglerfish.</title>
        <authorList>
            <person name="Hendry T.A."/>
        </authorList>
    </citation>
    <scope>NUCLEOTIDE SEQUENCE [LARGE SCALE GENOMIC DNA]</scope>
</reference>
<keyword evidence="3" id="KW-1185">Reference proteome</keyword>
<proteinExistence type="predicted"/>
<gene>
    <name evidence="2" type="ORF">BTN49_0232</name>
</gene>
<protein>
    <submittedName>
        <fullName evidence="2">Uncharacterized protein</fullName>
    </submittedName>
</protein>